<reference evidence="3" key="1">
    <citation type="submission" date="2021-08" db="EMBL/GenBank/DDBJ databases">
        <title>WGS assembly of Ceratopteris richardii.</title>
        <authorList>
            <person name="Marchant D.B."/>
            <person name="Chen G."/>
            <person name="Jenkins J."/>
            <person name="Shu S."/>
            <person name="Leebens-Mack J."/>
            <person name="Grimwood J."/>
            <person name="Schmutz J."/>
            <person name="Soltis P."/>
            <person name="Soltis D."/>
            <person name="Chen Z.-H."/>
        </authorList>
    </citation>
    <scope>NUCLEOTIDE SEQUENCE</scope>
    <source>
        <strain evidence="3">Whitten #5841</strain>
        <tissue evidence="3">Leaf</tissue>
    </source>
</reference>
<feature type="region of interest" description="Disordered" evidence="1">
    <location>
        <begin position="1"/>
        <end position="28"/>
    </location>
</feature>
<organism evidence="3 4">
    <name type="scientific">Ceratopteris richardii</name>
    <name type="common">Triangle waterfern</name>
    <dbReference type="NCBI Taxonomy" id="49495"/>
    <lineage>
        <taxon>Eukaryota</taxon>
        <taxon>Viridiplantae</taxon>
        <taxon>Streptophyta</taxon>
        <taxon>Embryophyta</taxon>
        <taxon>Tracheophyta</taxon>
        <taxon>Polypodiopsida</taxon>
        <taxon>Polypodiidae</taxon>
        <taxon>Polypodiales</taxon>
        <taxon>Pteridineae</taxon>
        <taxon>Pteridaceae</taxon>
        <taxon>Parkerioideae</taxon>
        <taxon>Ceratopteris</taxon>
    </lineage>
</organism>
<feature type="compositionally biased region" description="Polar residues" evidence="1">
    <location>
        <begin position="322"/>
        <end position="356"/>
    </location>
</feature>
<dbReference type="PANTHER" id="PTHR31100">
    <property type="entry name" value="AT-HOOK MOTIF NUCLEAR-LOCALIZED PROTEIN 15"/>
    <property type="match status" value="1"/>
</dbReference>
<dbReference type="CDD" id="cd11378">
    <property type="entry name" value="DUF296"/>
    <property type="match status" value="1"/>
</dbReference>
<dbReference type="PROSITE" id="PS51742">
    <property type="entry name" value="PPC"/>
    <property type="match status" value="1"/>
</dbReference>
<feature type="region of interest" description="Disordered" evidence="1">
    <location>
        <begin position="303"/>
        <end position="356"/>
    </location>
</feature>
<dbReference type="EMBL" id="CM035431">
    <property type="protein sequence ID" value="KAH7297210.1"/>
    <property type="molecule type" value="Genomic_DNA"/>
</dbReference>
<dbReference type="Proteomes" id="UP000825935">
    <property type="component" value="Chromosome 26"/>
</dbReference>
<evidence type="ECO:0000256" key="1">
    <source>
        <dbReference type="SAM" id="MobiDB-lite"/>
    </source>
</evidence>
<dbReference type="GO" id="GO:0005634">
    <property type="term" value="C:nucleus"/>
    <property type="evidence" value="ECO:0007669"/>
    <property type="project" value="TreeGrafter"/>
</dbReference>
<dbReference type="SUPFAM" id="SSF117856">
    <property type="entry name" value="AF0104/ALDC/Ptd012-like"/>
    <property type="match status" value="1"/>
</dbReference>
<dbReference type="OrthoDB" id="780035at2759"/>
<name>A0A8T2RME0_CERRI</name>
<accession>A0A8T2RME0</accession>
<dbReference type="PANTHER" id="PTHR31100:SF14">
    <property type="entry name" value="AT-HOOK MOTIF NUCLEAR-LOCALIZED PROTEIN 15"/>
    <property type="match status" value="1"/>
</dbReference>
<evidence type="ECO:0000313" key="3">
    <source>
        <dbReference type="EMBL" id="KAH7297210.1"/>
    </source>
</evidence>
<dbReference type="GO" id="GO:0003680">
    <property type="term" value="F:minor groove of adenine-thymine-rich DNA binding"/>
    <property type="evidence" value="ECO:0007669"/>
    <property type="project" value="InterPro"/>
</dbReference>
<dbReference type="InterPro" id="IPR014476">
    <property type="entry name" value="AHL15-29"/>
</dbReference>
<comment type="caution">
    <text evidence="3">The sequence shown here is derived from an EMBL/GenBank/DDBJ whole genome shotgun (WGS) entry which is preliminary data.</text>
</comment>
<dbReference type="Gene3D" id="3.30.1330.80">
    <property type="entry name" value="Hypothetical protein, similar to alpha- acetolactate decarboxylase, domain 2"/>
    <property type="match status" value="1"/>
</dbReference>
<dbReference type="InterPro" id="IPR005175">
    <property type="entry name" value="PPC_dom"/>
</dbReference>
<feature type="region of interest" description="Disordered" evidence="1">
    <location>
        <begin position="103"/>
        <end position="174"/>
    </location>
</feature>
<dbReference type="GO" id="GO:0003700">
    <property type="term" value="F:DNA-binding transcription factor activity"/>
    <property type="evidence" value="ECO:0007669"/>
    <property type="project" value="TreeGrafter"/>
</dbReference>
<evidence type="ECO:0000259" key="2">
    <source>
        <dbReference type="PROSITE" id="PS51742"/>
    </source>
</evidence>
<sequence>MAGLERSSPPHPLHPFPSPSFSQHLQHHTQFPAQSVLNRHQSVLGTTDHHDEQQERHRHQHLEQQYNQQRLQLHQRHLQQALDPAHLHQTLQEQEHLEHALQDQEKNQHLQQCPSEHESQASEEEEISSIGQKSRKKAKKSGGTGADSQGEVLQLSRRPRGRPPGSKNKPKPPLIITQDSEEAMRPHILEVAGGSDVTECLASFARRRQRGICLLTGSGIVANVTLRQPLSEGATVTFHGRFEILSLSGCYLPSPIIPGGLTVSLAGSQGQVVGGSVVGELLAVSPVLIIAASFLSAPYERLPSPNADDDPTNPLAHPHPVTNLTMNTSPPNHTSVPPTHGLLQNNTSSNPPSKHSTLNINNIPTNNHIVNNLNINATPSHNITTININVPSTQQNAGGDSSSTSIPSYLNRAAAAAAAAVAEQSSEGMHAFFNPSIIVPLSCQLPQDVLAWAAASSNSNAPPHHFLQ</sequence>
<proteinExistence type="predicted"/>
<dbReference type="Pfam" id="PF03479">
    <property type="entry name" value="PCC"/>
    <property type="match status" value="1"/>
</dbReference>
<feature type="compositionally biased region" description="Pro residues" evidence="1">
    <location>
        <begin position="9"/>
        <end position="18"/>
    </location>
</feature>
<keyword evidence="4" id="KW-1185">Reference proteome</keyword>
<dbReference type="AlphaFoldDB" id="A0A8T2RME0"/>
<evidence type="ECO:0000313" key="4">
    <source>
        <dbReference type="Proteomes" id="UP000825935"/>
    </source>
</evidence>
<feature type="domain" description="PPC" evidence="2">
    <location>
        <begin position="181"/>
        <end position="315"/>
    </location>
</feature>
<protein>
    <recommendedName>
        <fullName evidence="2">PPC domain-containing protein</fullName>
    </recommendedName>
</protein>
<gene>
    <name evidence="3" type="ORF">KP509_26G059000</name>
</gene>